<comment type="cofactor">
    <cofactor evidence="1">
        <name>Zn(2+)</name>
        <dbReference type="ChEBI" id="CHEBI:29105"/>
    </cofactor>
</comment>
<keyword evidence="4" id="KW-0479">Metal-binding</keyword>
<dbReference type="Gene3D" id="3.40.630.10">
    <property type="entry name" value="Zn peptidases"/>
    <property type="match status" value="1"/>
</dbReference>
<keyword evidence="7 9" id="KW-0224">Dipeptidase</keyword>
<dbReference type="AlphaFoldDB" id="A0A7M2RLA7"/>
<evidence type="ECO:0000256" key="3">
    <source>
        <dbReference type="ARBA" id="ARBA00022670"/>
    </source>
</evidence>
<dbReference type="InterPro" id="IPR036264">
    <property type="entry name" value="Bact_exopeptidase_dim_dom"/>
</dbReference>
<name>A0A7M2RLA7_9FIRM</name>
<dbReference type="GO" id="GO:0016805">
    <property type="term" value="F:dipeptidase activity"/>
    <property type="evidence" value="ECO:0007669"/>
    <property type="project" value="UniProtKB-KW"/>
</dbReference>
<evidence type="ECO:0000256" key="4">
    <source>
        <dbReference type="ARBA" id="ARBA00022723"/>
    </source>
</evidence>
<dbReference type="SUPFAM" id="SSF53187">
    <property type="entry name" value="Zn-dependent exopeptidases"/>
    <property type="match status" value="1"/>
</dbReference>
<dbReference type="InterPro" id="IPR002933">
    <property type="entry name" value="Peptidase_M20"/>
</dbReference>
<dbReference type="GO" id="GO:0006526">
    <property type="term" value="P:L-arginine biosynthetic process"/>
    <property type="evidence" value="ECO:0007669"/>
    <property type="project" value="TreeGrafter"/>
</dbReference>
<evidence type="ECO:0000256" key="1">
    <source>
        <dbReference type="ARBA" id="ARBA00001947"/>
    </source>
</evidence>
<keyword evidence="8" id="KW-0482">Metalloprotease</keyword>
<gene>
    <name evidence="9" type="ORF">INP51_10700</name>
</gene>
<dbReference type="Proteomes" id="UP000593601">
    <property type="component" value="Chromosome"/>
</dbReference>
<dbReference type="EC" id="3.4.13.-" evidence="9"/>
<evidence type="ECO:0000256" key="5">
    <source>
        <dbReference type="ARBA" id="ARBA00022801"/>
    </source>
</evidence>
<dbReference type="PANTHER" id="PTHR43808">
    <property type="entry name" value="ACETYLORNITHINE DEACETYLASE"/>
    <property type="match status" value="1"/>
</dbReference>
<sequence>MGKGILIHLQDVNESKKSSKLDIWLDEERENLLCDITSLVKIESVAQEEDPTSDEPFGSECKKALDQFLYISRRDKMESYNHDGYCASAIIGSSNKTKPEIGIWNHLDVVPVGSGWTYPPLKCTIKDGYVIGRGVQDNKGPAMAVHYAMKYCLQQDLIKNIRVRQILGCQEESGMRDVKHYLENEKAPNYSFVADCGFPVCCGEKGHYNVTFKSRNYFSRFKELSAGTAANMIPDEATAVLVTEQGEKTYQCRGIGGHAAFPPGSKNAIGMLAAKLKKVIGRDKNYLDLLEFLYRTASDGYGRKLGIACEDELSGKLTCNAGILKLEQGKTILSLDIRYPITVSGASIKKQLYSEADKSGFDIIKEEDDPPYYMNEKSPFVQTLMSAWKEETGQNDEPFVMGGGTYARKIPNAIGFGPGQDRDFSVLGLSEGHGNCHSADEAESVDNIQKAVKIYVNALVKLDQWVGKGMVNNENI</sequence>
<evidence type="ECO:0000313" key="9">
    <source>
        <dbReference type="EMBL" id="QOV21025.1"/>
    </source>
</evidence>
<dbReference type="InterPro" id="IPR050072">
    <property type="entry name" value="Peptidase_M20A"/>
</dbReference>
<evidence type="ECO:0000256" key="2">
    <source>
        <dbReference type="ARBA" id="ARBA00006247"/>
    </source>
</evidence>
<dbReference type="SUPFAM" id="SSF55031">
    <property type="entry name" value="Bacterial exopeptidase dimerisation domain"/>
    <property type="match status" value="1"/>
</dbReference>
<keyword evidence="3" id="KW-0645">Protease</keyword>
<evidence type="ECO:0000256" key="7">
    <source>
        <dbReference type="ARBA" id="ARBA00022997"/>
    </source>
</evidence>
<reference evidence="9 10" key="1">
    <citation type="submission" date="2020-10" db="EMBL/GenBank/DDBJ databases">
        <title>Blautia liquoris sp.nov., isolated from the mud in a fermentation cellar used for the production of Chinese strong-flavoured liquor.</title>
        <authorList>
            <person name="Lu L."/>
        </authorList>
    </citation>
    <scope>NUCLEOTIDE SEQUENCE [LARGE SCALE GENOMIC DNA]</scope>
    <source>
        <strain evidence="9 10">LZLJ-3</strain>
    </source>
</reference>
<evidence type="ECO:0000313" key="10">
    <source>
        <dbReference type="Proteomes" id="UP000593601"/>
    </source>
</evidence>
<keyword evidence="6" id="KW-0862">Zinc</keyword>
<dbReference type="GO" id="GO:0008270">
    <property type="term" value="F:zinc ion binding"/>
    <property type="evidence" value="ECO:0007669"/>
    <property type="project" value="InterPro"/>
</dbReference>
<evidence type="ECO:0000256" key="6">
    <source>
        <dbReference type="ARBA" id="ARBA00022833"/>
    </source>
</evidence>
<dbReference type="NCBIfam" id="TIGR01887">
    <property type="entry name" value="dipeptidaselike"/>
    <property type="match status" value="1"/>
</dbReference>
<keyword evidence="10" id="KW-1185">Reference proteome</keyword>
<organism evidence="9 10">
    <name type="scientific">Blautia liquoris</name>
    <dbReference type="NCBI Taxonomy" id="2779518"/>
    <lineage>
        <taxon>Bacteria</taxon>
        <taxon>Bacillati</taxon>
        <taxon>Bacillota</taxon>
        <taxon>Clostridia</taxon>
        <taxon>Lachnospirales</taxon>
        <taxon>Lachnospiraceae</taxon>
        <taxon>Blautia</taxon>
    </lineage>
</organism>
<proteinExistence type="inferred from homology"/>
<evidence type="ECO:0000256" key="8">
    <source>
        <dbReference type="ARBA" id="ARBA00023049"/>
    </source>
</evidence>
<protein>
    <submittedName>
        <fullName evidence="9">Sapep family Mn(2+)-dependent dipeptidase</fullName>
        <ecNumber evidence="9">3.4.13.-</ecNumber>
    </submittedName>
</protein>
<dbReference type="Gene3D" id="3.30.70.360">
    <property type="match status" value="2"/>
</dbReference>
<dbReference type="EMBL" id="CP063304">
    <property type="protein sequence ID" value="QOV21025.1"/>
    <property type="molecule type" value="Genomic_DNA"/>
</dbReference>
<dbReference type="InterPro" id="IPR010964">
    <property type="entry name" value="M20A_pepV-rel"/>
</dbReference>
<comment type="similarity">
    <text evidence="2">Belongs to the peptidase M20A family.</text>
</comment>
<dbReference type="PANTHER" id="PTHR43808:SF31">
    <property type="entry name" value="N-ACETYL-L-CITRULLINE DEACETYLASE"/>
    <property type="match status" value="1"/>
</dbReference>
<dbReference type="GO" id="GO:0008777">
    <property type="term" value="F:acetylornithine deacetylase activity"/>
    <property type="evidence" value="ECO:0007669"/>
    <property type="project" value="TreeGrafter"/>
</dbReference>
<dbReference type="GO" id="GO:0006508">
    <property type="term" value="P:proteolysis"/>
    <property type="evidence" value="ECO:0007669"/>
    <property type="project" value="UniProtKB-KW"/>
</dbReference>
<dbReference type="Pfam" id="PF01546">
    <property type="entry name" value="Peptidase_M20"/>
    <property type="match status" value="1"/>
</dbReference>
<dbReference type="KEGG" id="bliq:INP51_10700"/>
<keyword evidence="5 9" id="KW-0378">Hydrolase</keyword>
<dbReference type="GO" id="GO:0008237">
    <property type="term" value="F:metallopeptidase activity"/>
    <property type="evidence" value="ECO:0007669"/>
    <property type="project" value="UniProtKB-KW"/>
</dbReference>
<accession>A0A7M2RLA7</accession>